<feature type="transmembrane region" description="Helical" evidence="1">
    <location>
        <begin position="63"/>
        <end position="84"/>
    </location>
</feature>
<feature type="transmembrane region" description="Helical" evidence="1">
    <location>
        <begin position="360"/>
        <end position="379"/>
    </location>
</feature>
<protein>
    <recommendedName>
        <fullName evidence="4">Glycosyltransferase RgtA/B/C/D-like domain-containing protein</fullName>
    </recommendedName>
</protein>
<evidence type="ECO:0008006" key="4">
    <source>
        <dbReference type="Google" id="ProtNLM"/>
    </source>
</evidence>
<gene>
    <name evidence="2" type="ORF">HRUBRA_02375</name>
</gene>
<reference evidence="2 3" key="1">
    <citation type="journal article" date="2014" name="Genome Announc.">
        <title>Genome Sequence of Gammaproteobacterial Pseudohaliea rubra Type Strain DSM 19751, Isolated from Coastal Seawater of the Mediterranean Sea.</title>
        <authorList>
            <person name="Spring S."/>
            <person name="Fiebig A."/>
            <person name="Riedel T."/>
            <person name="Goker M."/>
            <person name="Klenk H.P."/>
        </authorList>
    </citation>
    <scope>NUCLEOTIDE SEQUENCE [LARGE SCALE GENOMIC DNA]</scope>
    <source>
        <strain evidence="2 3">DSM 19751</strain>
    </source>
</reference>
<evidence type="ECO:0000256" key="1">
    <source>
        <dbReference type="SAM" id="Phobius"/>
    </source>
</evidence>
<keyword evidence="1" id="KW-1133">Transmembrane helix</keyword>
<evidence type="ECO:0000313" key="2">
    <source>
        <dbReference type="EMBL" id="KGE03045.1"/>
    </source>
</evidence>
<name>A0A095VNU8_9GAMM</name>
<feature type="transmembrane region" description="Helical" evidence="1">
    <location>
        <begin position="221"/>
        <end position="237"/>
    </location>
</feature>
<comment type="caution">
    <text evidence="2">The sequence shown here is derived from an EMBL/GenBank/DDBJ whole genome shotgun (WGS) entry which is preliminary data.</text>
</comment>
<feature type="transmembrane region" description="Helical" evidence="1">
    <location>
        <begin position="243"/>
        <end position="259"/>
    </location>
</feature>
<keyword evidence="3" id="KW-1185">Reference proteome</keyword>
<feature type="transmembrane region" description="Helical" evidence="1">
    <location>
        <begin position="399"/>
        <end position="420"/>
    </location>
</feature>
<dbReference type="Proteomes" id="UP000029640">
    <property type="component" value="Unassembled WGS sequence"/>
</dbReference>
<evidence type="ECO:0000313" key="3">
    <source>
        <dbReference type="Proteomes" id="UP000029640"/>
    </source>
</evidence>
<organism evidence="2 3">
    <name type="scientific">Pseudohaliea rubra DSM 19751</name>
    <dbReference type="NCBI Taxonomy" id="1265313"/>
    <lineage>
        <taxon>Bacteria</taxon>
        <taxon>Pseudomonadati</taxon>
        <taxon>Pseudomonadota</taxon>
        <taxon>Gammaproteobacteria</taxon>
        <taxon>Cellvibrionales</taxon>
        <taxon>Halieaceae</taxon>
        <taxon>Pseudohaliea</taxon>
    </lineage>
</organism>
<dbReference type="AlphaFoldDB" id="A0A095VNU8"/>
<proteinExistence type="predicted"/>
<keyword evidence="1" id="KW-0472">Membrane</keyword>
<feature type="transmembrane region" description="Helical" evidence="1">
    <location>
        <begin position="199"/>
        <end position="216"/>
    </location>
</feature>
<feature type="transmembrane region" description="Helical" evidence="1">
    <location>
        <begin position="333"/>
        <end position="351"/>
    </location>
</feature>
<feature type="transmembrane region" description="Helical" evidence="1">
    <location>
        <begin position="173"/>
        <end position="193"/>
    </location>
</feature>
<feature type="transmembrane region" description="Helical" evidence="1">
    <location>
        <begin position="146"/>
        <end position="166"/>
    </location>
</feature>
<dbReference type="HOGENOM" id="CLU_616446_0_0_6"/>
<accession>A0A095VNU8</accession>
<feature type="transmembrane region" description="Helical" evidence="1">
    <location>
        <begin position="27"/>
        <end position="51"/>
    </location>
</feature>
<dbReference type="EMBL" id="AUVB01000073">
    <property type="protein sequence ID" value="KGE03045.1"/>
    <property type="molecule type" value="Genomic_DNA"/>
</dbReference>
<keyword evidence="1" id="KW-0812">Transmembrane</keyword>
<feature type="transmembrane region" description="Helical" evidence="1">
    <location>
        <begin position="264"/>
        <end position="280"/>
    </location>
</feature>
<sequence>MLAGAGGILGYLLLALAVYLADLAGFSLFSLPFVLCLGAATLCSAVFMLAALRKAAFSFDRRLVWPLVLFSLYACWLAAAHLLLPVQSWDVLGVWGYQAVDFIAHTTGPLEAPFEPFWKKHPLTLYLVIAWSSWLSSFSDAGLGALVPWLLCAYSMALIAGGYAWYRTRSPVVALLAALSLVSLPLLENHILLPGYGELFLAAALVSACALMALAMAERSAVLLALGMVSACSAAYLKNTGVAYAAIPLAAWAVALLFVHSRKALLALIVIFGASVYWVWQSGIAVDVGPVVLSFDADDKALRFGGRHLSLGLPGWSTYFSTELTSRLLNQSFQVAFLVFVLAWAASPLALQRERTDQKMYLFLLLACTFVFVLLSLSLLTDDGLRHATPGADTGHSRFSLPAFALLPLILGELLYLLVVPSGTGPVVARATPVEAFADPVSGP</sequence>